<accession>A0A1H5YNH8</accession>
<organism evidence="2 3">
    <name type="scientific">Thermomonospora echinospora</name>
    <dbReference type="NCBI Taxonomy" id="1992"/>
    <lineage>
        <taxon>Bacteria</taxon>
        <taxon>Bacillati</taxon>
        <taxon>Actinomycetota</taxon>
        <taxon>Actinomycetes</taxon>
        <taxon>Streptosporangiales</taxon>
        <taxon>Thermomonosporaceae</taxon>
        <taxon>Thermomonospora</taxon>
    </lineage>
</organism>
<dbReference type="Proteomes" id="UP000236723">
    <property type="component" value="Unassembled WGS sequence"/>
</dbReference>
<name>A0A1H5YNH8_9ACTN</name>
<proteinExistence type="predicted"/>
<dbReference type="AlphaFoldDB" id="A0A1H5YNH8"/>
<keyword evidence="1" id="KW-0732">Signal</keyword>
<reference evidence="3" key="1">
    <citation type="submission" date="2016-10" db="EMBL/GenBank/DDBJ databases">
        <authorList>
            <person name="Varghese N."/>
            <person name="Submissions S."/>
        </authorList>
    </citation>
    <scope>NUCLEOTIDE SEQUENCE [LARGE SCALE GENOMIC DNA]</scope>
    <source>
        <strain evidence="3">DSM 43163</strain>
    </source>
</reference>
<evidence type="ECO:0000313" key="3">
    <source>
        <dbReference type="Proteomes" id="UP000236723"/>
    </source>
</evidence>
<feature type="signal peptide" evidence="1">
    <location>
        <begin position="1"/>
        <end position="26"/>
    </location>
</feature>
<feature type="chain" id="PRO_5009290747" description="Neocarzinostatin family protein" evidence="1">
    <location>
        <begin position="27"/>
        <end position="154"/>
    </location>
</feature>
<dbReference type="OrthoDB" id="5194255at2"/>
<evidence type="ECO:0000313" key="2">
    <source>
        <dbReference type="EMBL" id="SEG24926.1"/>
    </source>
</evidence>
<evidence type="ECO:0008006" key="4">
    <source>
        <dbReference type="Google" id="ProtNLM"/>
    </source>
</evidence>
<dbReference type="RefSeq" id="WP_146087316.1">
    <property type="nucleotide sequence ID" value="NZ_FNVO01000004.1"/>
</dbReference>
<protein>
    <recommendedName>
        <fullName evidence="4">Neocarzinostatin family protein</fullName>
    </recommendedName>
</protein>
<evidence type="ECO:0000256" key="1">
    <source>
        <dbReference type="SAM" id="SignalP"/>
    </source>
</evidence>
<dbReference type="EMBL" id="FNVO01000004">
    <property type="protein sequence ID" value="SEG24926.1"/>
    <property type="molecule type" value="Genomic_DNA"/>
</dbReference>
<keyword evidence="3" id="KW-1185">Reference proteome</keyword>
<gene>
    <name evidence="2" type="ORF">SAMN04489712_10478</name>
</gene>
<sequence>MKLASMLVGLAAGVSAIAFTATPAHAAGTVSGTVSVNFSPWNVTCSWTNATTSDVPPNTLTISHTSINSTISCTGGIALTVTSSPTVTFSGGNATIVSIDVAVQTPSCAYRVSNATLLGPGPTYTGTDVPAVEKDPKRFLCPDNVTMGTVSLAF</sequence>